<keyword evidence="3" id="KW-0175">Coiled coil</keyword>
<evidence type="ECO:0000256" key="1">
    <source>
        <dbReference type="ARBA" id="ARBA00008045"/>
    </source>
</evidence>
<gene>
    <name evidence="4" type="ORF">SCODWIG_01404</name>
</gene>
<feature type="coiled-coil region" evidence="3">
    <location>
        <begin position="4"/>
        <end position="41"/>
    </location>
</feature>
<dbReference type="Pfam" id="PF01920">
    <property type="entry name" value="Prefoldin_2"/>
    <property type="match status" value="1"/>
</dbReference>
<reference evidence="5" key="1">
    <citation type="submission" date="2018-06" db="EMBL/GenBank/DDBJ databases">
        <authorList>
            <person name="Guldener U."/>
        </authorList>
    </citation>
    <scope>NUCLEOTIDE SEQUENCE [LARGE SCALE GENOMIC DNA]</scope>
    <source>
        <strain evidence="5">UTAD17</strain>
    </source>
</reference>
<dbReference type="GO" id="GO:0016272">
    <property type="term" value="C:prefoldin complex"/>
    <property type="evidence" value="ECO:0007669"/>
    <property type="project" value="InterPro"/>
</dbReference>
<dbReference type="Gene3D" id="1.10.287.370">
    <property type="match status" value="1"/>
</dbReference>
<dbReference type="VEuPathDB" id="FungiDB:SCODWIG_01404"/>
<dbReference type="InterPro" id="IPR002777">
    <property type="entry name" value="PFD_beta-like"/>
</dbReference>
<dbReference type="InterPro" id="IPR009053">
    <property type="entry name" value="Prefoldin"/>
</dbReference>
<name>A0A376B4Q2_9ASCO</name>
<feature type="coiled-coil region" evidence="3">
    <location>
        <begin position="68"/>
        <end position="102"/>
    </location>
</feature>
<comment type="similarity">
    <text evidence="1">Belongs to the prefoldin subunit beta family.</text>
</comment>
<dbReference type="GO" id="GO:0051082">
    <property type="term" value="F:unfolded protein binding"/>
    <property type="evidence" value="ECO:0007669"/>
    <property type="project" value="InterPro"/>
</dbReference>
<protein>
    <submittedName>
        <fullName evidence="4">Related to Prefoldin subunit 6</fullName>
    </submittedName>
</protein>
<dbReference type="GO" id="GO:0051087">
    <property type="term" value="F:protein-folding chaperone binding"/>
    <property type="evidence" value="ECO:0007669"/>
    <property type="project" value="TreeGrafter"/>
</dbReference>
<evidence type="ECO:0000256" key="2">
    <source>
        <dbReference type="ARBA" id="ARBA00023186"/>
    </source>
</evidence>
<accession>A0A376B4Q2</accession>
<proteinExistence type="inferred from homology"/>
<dbReference type="Proteomes" id="UP000262825">
    <property type="component" value="Unassembled WGS sequence"/>
</dbReference>
<dbReference type="GO" id="GO:0005737">
    <property type="term" value="C:cytoplasm"/>
    <property type="evidence" value="ECO:0007669"/>
    <property type="project" value="TreeGrafter"/>
</dbReference>
<evidence type="ECO:0000256" key="3">
    <source>
        <dbReference type="SAM" id="Coils"/>
    </source>
</evidence>
<sequence length="102" mass="12041">METLQKEQNELQELIIARQKLETQFQENKIVQEELKKTTDESNIYKLTGGVLLPVEKNEAEINVDKRLEFIKEEIEKCEKNIQNKQTSLEKLKNELLSHQQS</sequence>
<dbReference type="SUPFAM" id="SSF46579">
    <property type="entry name" value="Prefoldin"/>
    <property type="match status" value="1"/>
</dbReference>
<dbReference type="AlphaFoldDB" id="A0A376B4Q2"/>
<dbReference type="PANTHER" id="PTHR21431">
    <property type="entry name" value="PREFOLDIN SUBUNIT 6"/>
    <property type="match status" value="1"/>
</dbReference>
<dbReference type="CDD" id="cd23161">
    <property type="entry name" value="Prefoldin_6"/>
    <property type="match status" value="1"/>
</dbReference>
<organism evidence="4 5">
    <name type="scientific">Saccharomycodes ludwigii</name>
    <dbReference type="NCBI Taxonomy" id="36035"/>
    <lineage>
        <taxon>Eukaryota</taxon>
        <taxon>Fungi</taxon>
        <taxon>Dikarya</taxon>
        <taxon>Ascomycota</taxon>
        <taxon>Saccharomycotina</taxon>
        <taxon>Saccharomycetes</taxon>
        <taxon>Saccharomycodales</taxon>
        <taxon>Saccharomycodaceae</taxon>
        <taxon>Saccharomycodes</taxon>
    </lineage>
</organism>
<dbReference type="EMBL" id="UFAJ01000178">
    <property type="protein sequence ID" value="SSD59643.1"/>
    <property type="molecule type" value="Genomic_DNA"/>
</dbReference>
<dbReference type="GO" id="GO:0051131">
    <property type="term" value="P:chaperone-mediated protein complex assembly"/>
    <property type="evidence" value="ECO:0007669"/>
    <property type="project" value="TreeGrafter"/>
</dbReference>
<dbReference type="OrthoDB" id="3972598at2759"/>
<dbReference type="PANTHER" id="PTHR21431:SF0">
    <property type="entry name" value="PREFOLDIN SUBUNIT 6"/>
    <property type="match status" value="1"/>
</dbReference>
<keyword evidence="2" id="KW-0143">Chaperone</keyword>
<keyword evidence="5" id="KW-1185">Reference proteome</keyword>
<evidence type="ECO:0000313" key="4">
    <source>
        <dbReference type="EMBL" id="SSD59643.1"/>
    </source>
</evidence>
<dbReference type="GO" id="GO:0006457">
    <property type="term" value="P:protein folding"/>
    <property type="evidence" value="ECO:0007669"/>
    <property type="project" value="InterPro"/>
</dbReference>
<evidence type="ECO:0000313" key="5">
    <source>
        <dbReference type="Proteomes" id="UP000262825"/>
    </source>
</evidence>